<reference evidence="2" key="1">
    <citation type="journal article" date="2019" name="Int. J. Syst. Evol. Microbiol.">
        <title>The Global Catalogue of Microorganisms (GCM) 10K type strain sequencing project: providing services to taxonomists for standard genome sequencing and annotation.</title>
        <authorList>
            <consortium name="The Broad Institute Genomics Platform"/>
            <consortium name="The Broad Institute Genome Sequencing Center for Infectious Disease"/>
            <person name="Wu L."/>
            <person name="Ma J."/>
        </authorList>
    </citation>
    <scope>NUCLEOTIDE SEQUENCE [LARGE SCALE GENOMIC DNA]</scope>
    <source>
        <strain evidence="2">CCUG 62114</strain>
    </source>
</reference>
<accession>A0ABW3I407</accession>
<dbReference type="SUPFAM" id="SSF102588">
    <property type="entry name" value="LmbE-like"/>
    <property type="match status" value="1"/>
</dbReference>
<sequence>MIFNSIKRALVLAPHTDDGEFGCGATIDKLIKSGVEVYYIAFSYCEESVPEGFAPDVLKHEAKRATKKLGINSENVFVLDYKVRYFSYKRQEILEDLIVYRRKINPDLIFIPSVNDVHQDHATIANEAIRAFKNRNILSYELPWNNFKFSMDLFVEAEESSLDIKIDALKEYESQVAIRGYASEEFIKSLARVRGTQVGKDFAEVFEVVRLIN</sequence>
<comment type="caution">
    <text evidence="1">The sequence shown here is derived from an EMBL/GenBank/DDBJ whole genome shotgun (WGS) entry which is preliminary data.</text>
</comment>
<gene>
    <name evidence="1" type="ORF">ACFQ1O_11350</name>
</gene>
<dbReference type="Pfam" id="PF02585">
    <property type="entry name" value="PIG-L"/>
    <property type="match status" value="1"/>
</dbReference>
<dbReference type="InterPro" id="IPR024078">
    <property type="entry name" value="LmbE-like_dom_sf"/>
</dbReference>
<dbReference type="InterPro" id="IPR003737">
    <property type="entry name" value="GlcNAc_PI_deacetylase-related"/>
</dbReference>
<keyword evidence="2" id="KW-1185">Reference proteome</keyword>
<name>A0ABW3I407_9FLAO</name>
<evidence type="ECO:0000313" key="2">
    <source>
        <dbReference type="Proteomes" id="UP001596997"/>
    </source>
</evidence>
<dbReference type="PANTHER" id="PTHR12993">
    <property type="entry name" value="N-ACETYLGLUCOSAMINYL-PHOSPHATIDYLINOSITOL DE-N-ACETYLASE-RELATED"/>
    <property type="match status" value="1"/>
</dbReference>
<dbReference type="Gene3D" id="3.40.50.10320">
    <property type="entry name" value="LmbE-like"/>
    <property type="match status" value="1"/>
</dbReference>
<dbReference type="EC" id="3.5.1.-" evidence="1"/>
<dbReference type="GO" id="GO:0016787">
    <property type="term" value="F:hydrolase activity"/>
    <property type="evidence" value="ECO:0007669"/>
    <property type="project" value="UniProtKB-KW"/>
</dbReference>
<dbReference type="Proteomes" id="UP001596997">
    <property type="component" value="Unassembled WGS sequence"/>
</dbReference>
<keyword evidence="1" id="KW-0378">Hydrolase</keyword>
<protein>
    <submittedName>
        <fullName evidence="1">PIG-L deacetylase family protein</fullName>
        <ecNumber evidence="1">3.5.1.-</ecNumber>
    </submittedName>
</protein>
<dbReference type="PANTHER" id="PTHR12993:SF11">
    <property type="entry name" value="N-ACETYLGLUCOSAMINYL-PHOSPHATIDYLINOSITOL DE-N-ACETYLASE"/>
    <property type="match status" value="1"/>
</dbReference>
<dbReference type="RefSeq" id="WP_377716140.1">
    <property type="nucleotide sequence ID" value="NZ_JBHTJM010000009.1"/>
</dbReference>
<evidence type="ECO:0000313" key="1">
    <source>
        <dbReference type="EMBL" id="MFD0964600.1"/>
    </source>
</evidence>
<dbReference type="EMBL" id="JBHTJM010000009">
    <property type="protein sequence ID" value="MFD0964600.1"/>
    <property type="molecule type" value="Genomic_DNA"/>
</dbReference>
<organism evidence="1 2">
    <name type="scientific">Pseudofulvibacter geojedonensis</name>
    <dbReference type="NCBI Taxonomy" id="1123758"/>
    <lineage>
        <taxon>Bacteria</taxon>
        <taxon>Pseudomonadati</taxon>
        <taxon>Bacteroidota</taxon>
        <taxon>Flavobacteriia</taxon>
        <taxon>Flavobacteriales</taxon>
        <taxon>Flavobacteriaceae</taxon>
        <taxon>Pseudofulvibacter</taxon>
    </lineage>
</organism>
<proteinExistence type="predicted"/>